<evidence type="ECO:0000313" key="1">
    <source>
        <dbReference type="EMBL" id="KAG6013552.1"/>
    </source>
</evidence>
<dbReference type="AlphaFoldDB" id="A0A9P7NF71"/>
<sequence>MPAGLHKTRYYDCSLSTVRPRVQGVKDQDASLSLRDELIIDAMEMEGIGSSDPLRLGRVER</sequence>
<accession>A0A9P7NF71</accession>
<dbReference type="Proteomes" id="UP000748025">
    <property type="component" value="Unassembled WGS sequence"/>
</dbReference>
<evidence type="ECO:0000313" key="2">
    <source>
        <dbReference type="Proteomes" id="UP000748025"/>
    </source>
</evidence>
<reference evidence="1" key="1">
    <citation type="journal article" date="2020" name="bioRxiv">
        <title>Whole genome comparisons of ergot fungi reveals the divergence and evolution of species within the genus Claviceps are the result of varying mechanisms driving genome evolution and host range expansion.</title>
        <authorList>
            <person name="Wyka S.A."/>
            <person name="Mondo S.J."/>
            <person name="Liu M."/>
            <person name="Dettman J."/>
            <person name="Nalam V."/>
            <person name="Broders K.D."/>
        </authorList>
    </citation>
    <scope>NUCLEOTIDE SEQUENCE</scope>
    <source>
        <strain evidence="1">CCC 602</strain>
    </source>
</reference>
<keyword evidence="2" id="KW-1185">Reference proteome</keyword>
<dbReference type="EMBL" id="SRPW01000574">
    <property type="protein sequence ID" value="KAG6013552.1"/>
    <property type="molecule type" value="Genomic_DNA"/>
</dbReference>
<name>A0A9P7NF71_9HYPO</name>
<organism evidence="1 2">
    <name type="scientific">Claviceps pusilla</name>
    <dbReference type="NCBI Taxonomy" id="123648"/>
    <lineage>
        <taxon>Eukaryota</taxon>
        <taxon>Fungi</taxon>
        <taxon>Dikarya</taxon>
        <taxon>Ascomycota</taxon>
        <taxon>Pezizomycotina</taxon>
        <taxon>Sordariomycetes</taxon>
        <taxon>Hypocreomycetidae</taxon>
        <taxon>Hypocreales</taxon>
        <taxon>Clavicipitaceae</taxon>
        <taxon>Claviceps</taxon>
    </lineage>
</organism>
<proteinExistence type="predicted"/>
<comment type="caution">
    <text evidence="1">The sequence shown here is derived from an EMBL/GenBank/DDBJ whole genome shotgun (WGS) entry which is preliminary data.</text>
</comment>
<protein>
    <submittedName>
        <fullName evidence="1">Uncharacterized protein</fullName>
    </submittedName>
</protein>
<gene>
    <name evidence="1" type="ORF">E4U43_007231</name>
</gene>